<accession>A0A813I443</accession>
<dbReference type="PROSITE" id="PS50297">
    <property type="entry name" value="ANK_REP_REGION"/>
    <property type="match status" value="2"/>
</dbReference>
<evidence type="ECO:0000256" key="1">
    <source>
        <dbReference type="ARBA" id="ARBA00022737"/>
    </source>
</evidence>
<dbReference type="InterPro" id="IPR002110">
    <property type="entry name" value="Ankyrin_rpt"/>
</dbReference>
<dbReference type="InterPro" id="IPR011989">
    <property type="entry name" value="ARM-like"/>
</dbReference>
<dbReference type="InterPro" id="IPR036770">
    <property type="entry name" value="Ankyrin_rpt-contain_sf"/>
</dbReference>
<evidence type="ECO:0000256" key="2">
    <source>
        <dbReference type="ARBA" id="ARBA00023043"/>
    </source>
</evidence>
<feature type="repeat" description="ANK" evidence="3">
    <location>
        <begin position="90"/>
        <end position="122"/>
    </location>
</feature>
<feature type="repeat" description="ANK" evidence="3">
    <location>
        <begin position="25"/>
        <end position="55"/>
    </location>
</feature>
<evidence type="ECO:0008006" key="6">
    <source>
        <dbReference type="Google" id="ProtNLM"/>
    </source>
</evidence>
<dbReference type="Proteomes" id="UP000626109">
    <property type="component" value="Unassembled WGS sequence"/>
</dbReference>
<dbReference type="SMART" id="SM00248">
    <property type="entry name" value="ANK"/>
    <property type="match status" value="3"/>
</dbReference>
<evidence type="ECO:0000313" key="5">
    <source>
        <dbReference type="Proteomes" id="UP000626109"/>
    </source>
</evidence>
<proteinExistence type="predicted"/>
<dbReference type="Gene3D" id="1.25.10.10">
    <property type="entry name" value="Leucine-rich Repeat Variant"/>
    <property type="match status" value="1"/>
</dbReference>
<dbReference type="SUPFAM" id="SSF48403">
    <property type="entry name" value="Ankyrin repeat"/>
    <property type="match status" value="1"/>
</dbReference>
<dbReference type="PANTHER" id="PTHR24166:SF48">
    <property type="entry name" value="PROTEIN VAPYRIN"/>
    <property type="match status" value="1"/>
</dbReference>
<evidence type="ECO:0000256" key="3">
    <source>
        <dbReference type="PROSITE-ProRule" id="PRU00023"/>
    </source>
</evidence>
<name>A0A813I443_POLGL</name>
<dbReference type="InterPro" id="IPR050889">
    <property type="entry name" value="Dendritic_Spine_Reg/Scaffold"/>
</dbReference>
<comment type="caution">
    <text evidence="4">The sequence shown here is derived from an EMBL/GenBank/DDBJ whole genome shotgun (WGS) entry which is preliminary data.</text>
</comment>
<reference evidence="4" key="1">
    <citation type="submission" date="2021-02" db="EMBL/GenBank/DDBJ databases">
        <authorList>
            <person name="Dougan E. K."/>
            <person name="Rhodes N."/>
            <person name="Thang M."/>
            <person name="Chan C."/>
        </authorList>
    </citation>
    <scope>NUCLEOTIDE SEQUENCE</scope>
</reference>
<dbReference type="AlphaFoldDB" id="A0A813I443"/>
<protein>
    <recommendedName>
        <fullName evidence="6">ANK_REP_REGION domain-containing protein</fullName>
    </recommendedName>
</protein>
<gene>
    <name evidence="4" type="ORF">PGLA2088_LOCUS3103</name>
</gene>
<feature type="non-terminal residue" evidence="4">
    <location>
        <position position="1"/>
    </location>
</feature>
<feature type="repeat" description="ANK" evidence="3">
    <location>
        <begin position="56"/>
        <end position="78"/>
    </location>
</feature>
<dbReference type="Gene3D" id="1.25.40.20">
    <property type="entry name" value="Ankyrin repeat-containing domain"/>
    <property type="match status" value="1"/>
</dbReference>
<dbReference type="EMBL" id="CAJNNW010002612">
    <property type="protein sequence ID" value="CAE8644492.1"/>
    <property type="molecule type" value="Genomic_DNA"/>
</dbReference>
<organism evidence="4 5">
    <name type="scientific">Polarella glacialis</name>
    <name type="common">Dinoflagellate</name>
    <dbReference type="NCBI Taxonomy" id="89957"/>
    <lineage>
        <taxon>Eukaryota</taxon>
        <taxon>Sar</taxon>
        <taxon>Alveolata</taxon>
        <taxon>Dinophyceae</taxon>
        <taxon>Suessiales</taxon>
        <taxon>Suessiaceae</taxon>
        <taxon>Polarella</taxon>
    </lineage>
</organism>
<feature type="non-terminal residue" evidence="4">
    <location>
        <position position="490"/>
    </location>
</feature>
<dbReference type="PROSITE" id="PS50088">
    <property type="entry name" value="ANK_REPEAT"/>
    <property type="match status" value="3"/>
</dbReference>
<keyword evidence="1" id="KW-0677">Repeat</keyword>
<keyword evidence="2 3" id="KW-0040">ANK repeat</keyword>
<evidence type="ECO:0000313" key="4">
    <source>
        <dbReference type="EMBL" id="CAE8644492.1"/>
    </source>
</evidence>
<sequence>VVFLLGPLAAARANLNCVFEQFWFRTPLHRVASRGHIQLCERLLQLSAEPARRDSHGATALHLAASKGRLQIVELLLRSDPSGVSAADYSGRTACHMAALKGHLAVVQHLVLARASVSAQALNGQLPIDMANRGEFADVAHFLEQCKLREDREAEALPAARRLLQLLFLRRGAEIVWATEAISGTSVHCVSARLSVNARAKKEHTLLCRRAEAGSPLASGWPADLVLAAVEVISLAAKDKMPKVFTASLTIWEELLGDARVDDLGAEEFSVLLRSPDKEQSFVSQLLDQTDAGGGSANAASPQQAAADALCSCILHGRVPIDEVAYPLMARIDERLLADQGKSKDRKEKLIGPKCLGANLKLLGRMLTAFGLQQSGLFRRALVLPLLLRAAASEHSKVRAASGDCLVQMMALSGGLEERIWALLPSKATKSVQALAGGQEGISLLSAVPCEEDALVKGDILAEDSRAGRFVCVAELNAKVWKNLQSGERA</sequence>
<dbReference type="Pfam" id="PF12796">
    <property type="entry name" value="Ank_2"/>
    <property type="match status" value="1"/>
</dbReference>
<dbReference type="PANTHER" id="PTHR24166">
    <property type="entry name" value="ROLLING PEBBLES, ISOFORM B"/>
    <property type="match status" value="1"/>
</dbReference>